<dbReference type="EMBL" id="LUGH01000317">
    <property type="protein sequence ID" value="OBZ86231.1"/>
    <property type="molecule type" value="Genomic_DNA"/>
</dbReference>
<feature type="region of interest" description="Disordered" evidence="1">
    <location>
        <begin position="252"/>
        <end position="275"/>
    </location>
</feature>
<keyword evidence="3" id="KW-1185">Reference proteome</keyword>
<dbReference type="OrthoDB" id="10682979at2759"/>
<feature type="compositionally biased region" description="Low complexity" evidence="1">
    <location>
        <begin position="888"/>
        <end position="903"/>
    </location>
</feature>
<feature type="compositionally biased region" description="Polar residues" evidence="1">
    <location>
        <begin position="550"/>
        <end position="562"/>
    </location>
</feature>
<feature type="compositionally biased region" description="Low complexity" evidence="1">
    <location>
        <begin position="506"/>
        <end position="523"/>
    </location>
</feature>
<feature type="compositionally biased region" description="Basic and acidic residues" evidence="1">
    <location>
        <begin position="463"/>
        <end position="474"/>
    </location>
</feature>
<dbReference type="InParanoid" id="A0A1C7NB21"/>
<evidence type="ECO:0000313" key="2">
    <source>
        <dbReference type="EMBL" id="OBZ86231.1"/>
    </source>
</evidence>
<evidence type="ECO:0000313" key="3">
    <source>
        <dbReference type="Proteomes" id="UP000093000"/>
    </source>
</evidence>
<feature type="compositionally biased region" description="Low complexity" evidence="1">
    <location>
        <begin position="827"/>
        <end position="855"/>
    </location>
</feature>
<feature type="compositionally biased region" description="Polar residues" evidence="1">
    <location>
        <begin position="419"/>
        <end position="430"/>
    </location>
</feature>
<feature type="compositionally biased region" description="Acidic residues" evidence="1">
    <location>
        <begin position="684"/>
        <end position="693"/>
    </location>
</feature>
<dbReference type="Proteomes" id="UP000093000">
    <property type="component" value="Unassembled WGS sequence"/>
</dbReference>
<feature type="region of interest" description="Disordered" evidence="1">
    <location>
        <begin position="349"/>
        <end position="474"/>
    </location>
</feature>
<feature type="compositionally biased region" description="Polar residues" evidence="1">
    <location>
        <begin position="630"/>
        <end position="642"/>
    </location>
</feature>
<proteinExistence type="predicted"/>
<feature type="compositionally biased region" description="Polar residues" evidence="1">
    <location>
        <begin position="701"/>
        <end position="726"/>
    </location>
</feature>
<feature type="compositionally biased region" description="Low complexity" evidence="1">
    <location>
        <begin position="912"/>
        <end position="936"/>
    </location>
</feature>
<accession>A0A1C7NB21</accession>
<feature type="compositionally biased region" description="Basic and acidic residues" evidence="1">
    <location>
        <begin position="737"/>
        <end position="747"/>
    </location>
</feature>
<sequence>MSITDGVIFIDQCLIVEGIGKTISPLVCMPSHSPSPVIRNTETSKPSNTVAIDERRAKLILPSNVRASMMHEIIETTKSRIKNGHLWINLINDEYRKAFTLTSTLTPTLAPTSSPNATVTSSPTKAFNFGDFFEDKTSYKTSTFSTNYMMYPSTPLLHPSSRTRFVVPSSHTPVYDPYADSFDCKWLHVESLGDKIKSAVFWFYLPSSIFLMIHIFRRLNYYKELVREANPPPNRHQYYNYRSAWNRAASEDRLPPWAQPPSDEADTGLDESTTFSFVSTSNPNEIIYATATRVGPRGQQVLVEVLYTVPREEQEETGPIVTELDSDYVEFESSVPSSHEQQEIEATITEADEPVLGEPEQSQETGILQKTSPPVDHDDKERQEGNAAEFSKAVSESLQSIEKASTSTEIEDEDEDKNQITCSPNATTGSPEPAQEAPPSTDSEDKEEDKADEFLEATSESIRPTEYKDKGKGRMVEDPMIASETLQASAEQRFIGKRVRIAKLKSSLSMASSSHSDPSSSARRSVDTSDEDNEGRQIKRNRTEQDYSKTKGSSPYRYSTQLPKDFTLHQTHTETRPPSPQDSFIEPIEDLTLSRDLQETGTSLPQHQSIQQDYEQEGCEGYKYMDMDPPSSQTQSVQQLENLTLDEDDILMETPWPQHQPDQQPEDSDMNIGPLGTEPRLPESSDEDQLEDSTSDHTQHIDSPTQSTGVNHTILLQTNQKETQVSHTDEIMTEAASIREPEDHVMKEASTSEVLDPEEMSTSSSSLNQGDESPHFNQDFALFGDELDQEMAEPHPDMPLFTSLETDDASKQATVLEANESQASEHQASGSQAGESEASGSQASGSQASGSQASGHQDNLQTQEDESEGETKQEQATTDQEPKQEAGRSSSPRQPSIRSFSSFTAFPSISLTTRSRPATASASTSPVVSTSTTQASGRRPTMLKQSSAIELLKKNYDSDKI</sequence>
<feature type="compositionally biased region" description="Polar residues" evidence="1">
    <location>
        <begin position="360"/>
        <end position="372"/>
    </location>
</feature>
<name>A0A1C7NB21_9FUNG</name>
<gene>
    <name evidence="2" type="ORF">A0J61_05719</name>
</gene>
<feature type="compositionally biased region" description="Basic and acidic residues" evidence="1">
    <location>
        <begin position="375"/>
        <end position="384"/>
    </location>
</feature>
<feature type="compositionally biased region" description="Basic and acidic residues" evidence="1">
    <location>
        <begin position="534"/>
        <end position="549"/>
    </location>
</feature>
<feature type="region of interest" description="Disordered" evidence="1">
    <location>
        <begin position="505"/>
        <end position="961"/>
    </location>
</feature>
<protein>
    <submittedName>
        <fullName evidence="2">Uncharacterized protein</fullName>
    </submittedName>
</protein>
<organism evidence="2 3">
    <name type="scientific">Choanephora cucurbitarum</name>
    <dbReference type="NCBI Taxonomy" id="101091"/>
    <lineage>
        <taxon>Eukaryota</taxon>
        <taxon>Fungi</taxon>
        <taxon>Fungi incertae sedis</taxon>
        <taxon>Mucoromycota</taxon>
        <taxon>Mucoromycotina</taxon>
        <taxon>Mucoromycetes</taxon>
        <taxon>Mucorales</taxon>
        <taxon>Mucorineae</taxon>
        <taxon>Choanephoraceae</taxon>
        <taxon>Choanephoroideae</taxon>
        <taxon>Choanephora</taxon>
    </lineage>
</organism>
<reference evidence="2 3" key="1">
    <citation type="submission" date="2016-03" db="EMBL/GenBank/DDBJ databases">
        <title>Choanephora cucurbitarum.</title>
        <authorList>
            <person name="Min B."/>
            <person name="Park H."/>
            <person name="Park J.-H."/>
            <person name="Shin H.-D."/>
            <person name="Choi I.-G."/>
        </authorList>
    </citation>
    <scope>NUCLEOTIDE SEQUENCE [LARGE SCALE GENOMIC DNA]</scope>
    <source>
        <strain evidence="2 3">KUS-F28377</strain>
    </source>
</reference>
<feature type="compositionally biased region" description="Polar residues" evidence="1">
    <location>
        <begin position="599"/>
        <end position="613"/>
    </location>
</feature>
<dbReference type="AlphaFoldDB" id="A0A1C7NB21"/>
<feature type="compositionally biased region" description="Basic and acidic residues" evidence="1">
    <location>
        <begin position="951"/>
        <end position="961"/>
    </location>
</feature>
<feature type="compositionally biased region" description="Polar residues" evidence="1">
    <location>
        <begin position="760"/>
        <end position="771"/>
    </location>
</feature>
<comment type="caution">
    <text evidence="2">The sequence shown here is derived from an EMBL/GenBank/DDBJ whole genome shotgun (WGS) entry which is preliminary data.</text>
</comment>
<feature type="compositionally biased region" description="Polar residues" evidence="1">
    <location>
        <begin position="394"/>
        <end position="408"/>
    </location>
</feature>
<evidence type="ECO:0000256" key="1">
    <source>
        <dbReference type="SAM" id="MobiDB-lite"/>
    </source>
</evidence>